<organism evidence="1 2">
    <name type="scientific">Propionigenium maris DSM 9537</name>
    <dbReference type="NCBI Taxonomy" id="1123000"/>
    <lineage>
        <taxon>Bacteria</taxon>
        <taxon>Fusobacteriati</taxon>
        <taxon>Fusobacteriota</taxon>
        <taxon>Fusobacteriia</taxon>
        <taxon>Fusobacteriales</taxon>
        <taxon>Fusobacteriaceae</taxon>
        <taxon>Propionigenium</taxon>
    </lineage>
</organism>
<name>A0A9W6GJS1_9FUSO</name>
<protein>
    <submittedName>
        <fullName evidence="1">Uncharacterized protein</fullName>
    </submittedName>
</protein>
<proteinExistence type="predicted"/>
<dbReference type="Proteomes" id="UP001144471">
    <property type="component" value="Unassembled WGS sequence"/>
</dbReference>
<comment type="caution">
    <text evidence="1">The sequence shown here is derived from an EMBL/GenBank/DDBJ whole genome shotgun (WGS) entry which is preliminary data.</text>
</comment>
<reference evidence="1" key="1">
    <citation type="submission" date="2022-12" db="EMBL/GenBank/DDBJ databases">
        <title>Reference genome sequencing for broad-spectrum identification of bacterial and archaeal isolates by mass spectrometry.</title>
        <authorList>
            <person name="Sekiguchi Y."/>
            <person name="Tourlousse D.M."/>
        </authorList>
    </citation>
    <scope>NUCLEOTIDE SEQUENCE</scope>
    <source>
        <strain evidence="1">10succ1</strain>
    </source>
</reference>
<dbReference type="Gene3D" id="3.90.1010.20">
    <property type="match status" value="1"/>
</dbReference>
<keyword evidence="2" id="KW-1185">Reference proteome</keyword>
<accession>A0A9W6GJS1</accession>
<dbReference type="RefSeq" id="WP_281834060.1">
    <property type="nucleotide sequence ID" value="NZ_BSDY01000004.1"/>
</dbReference>
<gene>
    <name evidence="1" type="ORF">PM10SUCC1_10420</name>
</gene>
<evidence type="ECO:0000313" key="1">
    <source>
        <dbReference type="EMBL" id="GLI55528.1"/>
    </source>
</evidence>
<sequence>MDKRFKVLLICVPLLLAALIGNLYKNKDSYWSALPEEGMISGDYYRVEKISDTGKSASLEAVVRDSQLIKVEYNEVGGRDSSRRYNQGLSKRFSEYNFNMMEHGDEGVSWAEVILDIEKQMIEKQSLTGEFDMIAGCTHSIELSMLPLAEKLERKMEDSSSLRYYELTKNLGGGLYGNLRIIVEGERIISCRYDELFAPKKNDIIYKDLKRFYRQSKYNSMEYGDPSGIGFNMQMDELNKRVVSTQNMLDIQGLPATTDNPERGKKRNVAWDNYIVLAKILSKEMGR</sequence>
<dbReference type="EMBL" id="BSDY01000004">
    <property type="protein sequence ID" value="GLI55528.1"/>
    <property type="molecule type" value="Genomic_DNA"/>
</dbReference>
<evidence type="ECO:0000313" key="2">
    <source>
        <dbReference type="Proteomes" id="UP001144471"/>
    </source>
</evidence>
<dbReference type="AlphaFoldDB" id="A0A9W6GJS1"/>